<sequence>MASALGATSERQPAWSGNFFVVDQLLEAENNAVRAGLLLRLPDAVVASKVVQMQAACREVGFELGSDFLDVRLAHQSAMRDRQGNLPSPIVEQLEYWRRGMVAIAEARP</sequence>
<proteinExistence type="predicted"/>
<dbReference type="EMBL" id="JAEKMH010000001">
    <property type="protein sequence ID" value="MBJ3783389.1"/>
    <property type="molecule type" value="Genomic_DNA"/>
</dbReference>
<name>A0A934IWU5_9HYPH</name>
<dbReference type="AlphaFoldDB" id="A0A934IWU5"/>
<evidence type="ECO:0000313" key="2">
    <source>
        <dbReference type="Proteomes" id="UP000602124"/>
    </source>
</evidence>
<gene>
    <name evidence="1" type="ORF">JEQ47_01535</name>
</gene>
<dbReference type="RefSeq" id="WP_198874628.1">
    <property type="nucleotide sequence ID" value="NZ_JAEKMH010000001.1"/>
</dbReference>
<reference evidence="1" key="1">
    <citation type="submission" date="2020-12" db="EMBL/GenBank/DDBJ databases">
        <title>Devosia sp. MSA67 isolated from Mo River.</title>
        <authorList>
            <person name="Ma F."/>
            <person name="Zi Z."/>
        </authorList>
    </citation>
    <scope>NUCLEOTIDE SEQUENCE</scope>
    <source>
        <strain evidence="1">MSA67</strain>
    </source>
</reference>
<keyword evidence="2" id="KW-1185">Reference proteome</keyword>
<evidence type="ECO:0000313" key="1">
    <source>
        <dbReference type="EMBL" id="MBJ3783389.1"/>
    </source>
</evidence>
<accession>A0A934IWU5</accession>
<dbReference type="Proteomes" id="UP000602124">
    <property type="component" value="Unassembled WGS sequence"/>
</dbReference>
<protein>
    <submittedName>
        <fullName evidence="1">Uncharacterized protein</fullName>
    </submittedName>
</protein>
<organism evidence="1 2">
    <name type="scientific">Devosia sediminis</name>
    <dbReference type="NCBI Taxonomy" id="2798801"/>
    <lineage>
        <taxon>Bacteria</taxon>
        <taxon>Pseudomonadati</taxon>
        <taxon>Pseudomonadota</taxon>
        <taxon>Alphaproteobacteria</taxon>
        <taxon>Hyphomicrobiales</taxon>
        <taxon>Devosiaceae</taxon>
        <taxon>Devosia</taxon>
    </lineage>
</organism>
<comment type="caution">
    <text evidence="1">The sequence shown here is derived from an EMBL/GenBank/DDBJ whole genome shotgun (WGS) entry which is preliminary data.</text>
</comment>